<dbReference type="EMBL" id="SGWQ01000015">
    <property type="protein sequence ID" value="RZS31220.1"/>
    <property type="molecule type" value="Genomic_DNA"/>
</dbReference>
<evidence type="ECO:0000313" key="2">
    <source>
        <dbReference type="EMBL" id="RZS31220.1"/>
    </source>
</evidence>
<protein>
    <submittedName>
        <fullName evidence="2">Alpha-N-acetylglucosaminidase (NAGLU)-like protein</fullName>
    </submittedName>
</protein>
<sequence length="223" mass="25062">MSAWGALRRGPYDMLSGEWSEPQDSLYAARPSLTVRTAAAWSPTSMRYDLVNTARQVLANRSRTLLPEIKAAYDAADLPRFRALAAEWKGDMDLLERLLASDPRFLVGPWLRDVKAWGTTDSEKRTLEYDARSIMTTWGHRASSDGGPLHDYANRELSGLVADFYAMRWTRYLDTLDTALATGTPPAPIDWFAIEDAWNRETKTYPVAATGDPYRLAIEVAAR</sequence>
<evidence type="ECO:0000259" key="1">
    <source>
        <dbReference type="Pfam" id="PF12972"/>
    </source>
</evidence>
<dbReference type="PANTHER" id="PTHR12872:SF1">
    <property type="entry name" value="ALPHA-N-ACETYLGLUCOSAMINIDASE"/>
    <property type="match status" value="1"/>
</dbReference>
<dbReference type="Pfam" id="PF12972">
    <property type="entry name" value="NAGLU_C"/>
    <property type="match status" value="1"/>
</dbReference>
<reference evidence="2 3" key="1">
    <citation type="submission" date="2019-02" db="EMBL/GenBank/DDBJ databases">
        <title>Genomic Encyclopedia of Type Strains, Phase IV (KMG-IV): sequencing the most valuable type-strain genomes for metagenomic binning, comparative biology and taxonomic classification.</title>
        <authorList>
            <person name="Goeker M."/>
        </authorList>
    </citation>
    <scope>NUCLEOTIDE SEQUENCE [LARGE SCALE GENOMIC DNA]</scope>
    <source>
        <strain evidence="2 3">DSM 101727</strain>
    </source>
</reference>
<organism evidence="2 3">
    <name type="scientific">Herbihabitans rhizosphaerae</name>
    <dbReference type="NCBI Taxonomy" id="1872711"/>
    <lineage>
        <taxon>Bacteria</taxon>
        <taxon>Bacillati</taxon>
        <taxon>Actinomycetota</taxon>
        <taxon>Actinomycetes</taxon>
        <taxon>Pseudonocardiales</taxon>
        <taxon>Pseudonocardiaceae</taxon>
        <taxon>Herbihabitans</taxon>
    </lineage>
</organism>
<evidence type="ECO:0000313" key="3">
    <source>
        <dbReference type="Proteomes" id="UP000294257"/>
    </source>
</evidence>
<keyword evidence="3" id="KW-1185">Reference proteome</keyword>
<feature type="domain" description="Alpha-N-acetylglucosaminidase C-terminal" evidence="1">
    <location>
        <begin position="41"/>
        <end position="221"/>
    </location>
</feature>
<name>A0A4Q7KEF3_9PSEU</name>
<dbReference type="AlphaFoldDB" id="A0A4Q7KEF3"/>
<dbReference type="Gene3D" id="1.20.120.670">
    <property type="entry name" value="N-acetyl-b-d-glucoasminidase"/>
    <property type="match status" value="1"/>
</dbReference>
<dbReference type="Proteomes" id="UP000294257">
    <property type="component" value="Unassembled WGS sequence"/>
</dbReference>
<dbReference type="InterPro" id="IPR024732">
    <property type="entry name" value="NAGLU_C"/>
</dbReference>
<gene>
    <name evidence="2" type="ORF">EV193_11599</name>
</gene>
<dbReference type="InterPro" id="IPR007781">
    <property type="entry name" value="NAGLU"/>
</dbReference>
<accession>A0A4Q7KEF3</accession>
<comment type="caution">
    <text evidence="2">The sequence shown here is derived from an EMBL/GenBank/DDBJ whole genome shotgun (WGS) entry which is preliminary data.</text>
</comment>
<proteinExistence type="predicted"/>
<dbReference type="PANTHER" id="PTHR12872">
    <property type="entry name" value="ALPHA-N-ACETYLGLUCOSAMINIDASE"/>
    <property type="match status" value="1"/>
</dbReference>